<evidence type="ECO:0000313" key="4">
    <source>
        <dbReference type="EMBL" id="GAA0897327.1"/>
    </source>
</evidence>
<dbReference type="EMBL" id="BAAAHP010000180">
    <property type="protein sequence ID" value="GAA0897327.1"/>
    <property type="molecule type" value="Genomic_DNA"/>
</dbReference>
<dbReference type="Pfam" id="PF05901">
    <property type="entry name" value="Excalibur"/>
    <property type="match status" value="1"/>
</dbReference>
<evidence type="ECO:0000313" key="5">
    <source>
        <dbReference type="Proteomes" id="UP001499967"/>
    </source>
</evidence>
<keyword evidence="2" id="KW-0812">Transmembrane</keyword>
<feature type="transmembrane region" description="Helical" evidence="2">
    <location>
        <begin position="7"/>
        <end position="25"/>
    </location>
</feature>
<name>A0ABP3YQ98_9PSEU</name>
<feature type="compositionally biased region" description="Basic and acidic residues" evidence="1">
    <location>
        <begin position="203"/>
        <end position="214"/>
    </location>
</feature>
<feature type="region of interest" description="Disordered" evidence="1">
    <location>
        <begin position="194"/>
        <end position="214"/>
    </location>
</feature>
<sequence>MRKPAKIGLGVFGSIVAIIVIAGIANGGDPAPVPAAAPATSTAAATPTPPTATPPPTTAAAPPADELFVAAVVDSRELVGVGRSICGAIGTPDVSHASLVAELGASKWGVAIAEAVVASAEQNLCPERQYVVPPAPSTVAAPAPPAPQAAPKPEPKREQAPRSEPAAAPRDEAPSSAYYENCAAARAAGAAPLRVGEPGYRGALDRDKDGTACE</sequence>
<accession>A0ABP3YQ98</accession>
<dbReference type="Proteomes" id="UP001499967">
    <property type="component" value="Unassembled WGS sequence"/>
</dbReference>
<reference evidence="5" key="1">
    <citation type="journal article" date="2019" name="Int. J. Syst. Evol. Microbiol.">
        <title>The Global Catalogue of Microorganisms (GCM) 10K type strain sequencing project: providing services to taxonomists for standard genome sequencing and annotation.</title>
        <authorList>
            <consortium name="The Broad Institute Genomics Platform"/>
            <consortium name="The Broad Institute Genome Sequencing Center for Infectious Disease"/>
            <person name="Wu L."/>
            <person name="Ma J."/>
        </authorList>
    </citation>
    <scope>NUCLEOTIDE SEQUENCE [LARGE SCALE GENOMIC DNA]</scope>
    <source>
        <strain evidence="5">JCM 11117</strain>
    </source>
</reference>
<dbReference type="InterPro" id="IPR008613">
    <property type="entry name" value="Excalibur_Ca-bd_domain"/>
</dbReference>
<evidence type="ECO:0000259" key="3">
    <source>
        <dbReference type="SMART" id="SM00894"/>
    </source>
</evidence>
<evidence type="ECO:0000256" key="2">
    <source>
        <dbReference type="SAM" id="Phobius"/>
    </source>
</evidence>
<feature type="compositionally biased region" description="Pro residues" evidence="1">
    <location>
        <begin position="47"/>
        <end position="57"/>
    </location>
</feature>
<feature type="compositionally biased region" description="Low complexity" evidence="1">
    <location>
        <begin position="33"/>
        <end position="46"/>
    </location>
</feature>
<keyword evidence="2" id="KW-0472">Membrane</keyword>
<dbReference type="SMART" id="SM00894">
    <property type="entry name" value="Excalibur"/>
    <property type="match status" value="1"/>
</dbReference>
<protein>
    <recommendedName>
        <fullName evidence="3">Excalibur calcium-binding domain-containing protein</fullName>
    </recommendedName>
</protein>
<dbReference type="RefSeq" id="WP_343944786.1">
    <property type="nucleotide sequence ID" value="NZ_BAAAHP010000180.1"/>
</dbReference>
<feature type="compositionally biased region" description="Pro residues" evidence="1">
    <location>
        <begin position="142"/>
        <end position="152"/>
    </location>
</feature>
<keyword evidence="5" id="KW-1185">Reference proteome</keyword>
<comment type="caution">
    <text evidence="4">The sequence shown here is derived from an EMBL/GenBank/DDBJ whole genome shotgun (WGS) entry which is preliminary data.</text>
</comment>
<gene>
    <name evidence="4" type="ORF">GCM10009559_57800</name>
</gene>
<evidence type="ECO:0000256" key="1">
    <source>
        <dbReference type="SAM" id="MobiDB-lite"/>
    </source>
</evidence>
<proteinExistence type="predicted"/>
<feature type="region of interest" description="Disordered" evidence="1">
    <location>
        <begin position="33"/>
        <end position="61"/>
    </location>
</feature>
<feature type="region of interest" description="Disordered" evidence="1">
    <location>
        <begin position="136"/>
        <end position="175"/>
    </location>
</feature>
<feature type="domain" description="Excalibur calcium-binding" evidence="3">
    <location>
        <begin position="178"/>
        <end position="214"/>
    </location>
</feature>
<organism evidence="4 5">
    <name type="scientific">Pseudonocardia zijingensis</name>
    <dbReference type="NCBI Taxonomy" id="153376"/>
    <lineage>
        <taxon>Bacteria</taxon>
        <taxon>Bacillati</taxon>
        <taxon>Actinomycetota</taxon>
        <taxon>Actinomycetes</taxon>
        <taxon>Pseudonocardiales</taxon>
        <taxon>Pseudonocardiaceae</taxon>
        <taxon>Pseudonocardia</taxon>
    </lineage>
</organism>
<keyword evidence="2" id="KW-1133">Transmembrane helix</keyword>